<name>A0A9D1YTH2_9MICO</name>
<accession>A0A9D1YTH2</accession>
<dbReference type="InterPro" id="IPR036129">
    <property type="entry name" value="Glycerate_kinase_sf"/>
</dbReference>
<comment type="similarity">
    <text evidence="1">Belongs to the glycerate kinase type-1 family.</text>
</comment>
<dbReference type="Pfam" id="PF02595">
    <property type="entry name" value="Gly_kinase"/>
    <property type="match status" value="2"/>
</dbReference>
<dbReference type="InterPro" id="IPR004381">
    <property type="entry name" value="Glycerate_kinase"/>
</dbReference>
<dbReference type="InterPro" id="IPR018193">
    <property type="entry name" value="Glyc_kinase_flavodox-like_fold"/>
</dbReference>
<sequence>MTKVLVAPDSFKGSMDASSVAEAIRSGWLSARRDDCVRLLPQADGGEGTLDALEASHPGSERIAVGSVTGPDGRPVEGEWLRLPDGTAVIEMASVSGLPMMARHDPLGATSRGLGEVMAHAIDAGASKLIVGIGGSASTDGGAPVLDALAARRPPAGGATVLSDVTNPLLGSNGAAAVFGPQKGASEEDVRTLEERLRVWSEQVRSRPGTADANPGSPGAGAAGGVGFALLAWGARIESGSSAIAECTGLTEATASADLVITGEGRFDNQSRDGKVVGNALQLAEKHNADCIVIAGAVDADPGCPVYSLSEIAGSAASALEDPGHWLRAAARAAAAAY</sequence>
<dbReference type="PANTHER" id="PTHR21599">
    <property type="entry name" value="GLYCERATE KINASE"/>
    <property type="match status" value="1"/>
</dbReference>
<reference evidence="2" key="1">
    <citation type="journal article" date="2021" name="PeerJ">
        <title>Extensive microbial diversity within the chicken gut microbiome revealed by metagenomics and culture.</title>
        <authorList>
            <person name="Gilroy R."/>
            <person name="Ravi A."/>
            <person name="Getino M."/>
            <person name="Pursley I."/>
            <person name="Horton D.L."/>
            <person name="Alikhan N.F."/>
            <person name="Baker D."/>
            <person name="Gharbi K."/>
            <person name="Hall N."/>
            <person name="Watson M."/>
            <person name="Adriaenssens E.M."/>
            <person name="Foster-Nyarko E."/>
            <person name="Jarju S."/>
            <person name="Secka A."/>
            <person name="Antonio M."/>
            <person name="Oren A."/>
            <person name="Chaudhuri R.R."/>
            <person name="La Ragione R."/>
            <person name="Hildebrand F."/>
            <person name="Pallen M.J."/>
        </authorList>
    </citation>
    <scope>NUCLEOTIDE SEQUENCE</scope>
    <source>
        <strain evidence="2">ChiGjej1B1-98</strain>
    </source>
</reference>
<dbReference type="Proteomes" id="UP000824005">
    <property type="component" value="Unassembled WGS sequence"/>
</dbReference>
<dbReference type="PANTHER" id="PTHR21599:SF0">
    <property type="entry name" value="GLYCERATE KINASE"/>
    <property type="match status" value="1"/>
</dbReference>
<dbReference type="EMBL" id="DXDC01000057">
    <property type="protein sequence ID" value="HIY65053.1"/>
    <property type="molecule type" value="Genomic_DNA"/>
</dbReference>
<reference evidence="2" key="2">
    <citation type="submission" date="2021-04" db="EMBL/GenBank/DDBJ databases">
        <authorList>
            <person name="Gilroy R."/>
        </authorList>
    </citation>
    <scope>NUCLEOTIDE SEQUENCE</scope>
    <source>
        <strain evidence="2">ChiGjej1B1-98</strain>
    </source>
</reference>
<dbReference type="Gene3D" id="3.90.1510.10">
    <property type="entry name" value="Glycerate kinase, domain 2"/>
    <property type="match status" value="2"/>
</dbReference>
<keyword evidence="1 2" id="KW-0418">Kinase</keyword>
<protein>
    <submittedName>
        <fullName evidence="2">Glycerate kinase</fullName>
    </submittedName>
</protein>
<keyword evidence="1" id="KW-0808">Transferase</keyword>
<organism evidence="2 3">
    <name type="scientific">Candidatus Agrococcus pullicola</name>
    <dbReference type="NCBI Taxonomy" id="2838429"/>
    <lineage>
        <taxon>Bacteria</taxon>
        <taxon>Bacillati</taxon>
        <taxon>Actinomycetota</taxon>
        <taxon>Actinomycetes</taxon>
        <taxon>Micrococcales</taxon>
        <taxon>Microbacteriaceae</taxon>
        <taxon>Agrococcus</taxon>
    </lineage>
</organism>
<dbReference type="AlphaFoldDB" id="A0A9D1YTH2"/>
<evidence type="ECO:0000256" key="1">
    <source>
        <dbReference type="PIRNR" id="PIRNR006078"/>
    </source>
</evidence>
<dbReference type="PIRSF" id="PIRSF006078">
    <property type="entry name" value="GlxK"/>
    <property type="match status" value="1"/>
</dbReference>
<comment type="caution">
    <text evidence="2">The sequence shown here is derived from an EMBL/GenBank/DDBJ whole genome shotgun (WGS) entry which is preliminary data.</text>
</comment>
<dbReference type="GO" id="GO:0008887">
    <property type="term" value="F:glycerate kinase activity"/>
    <property type="evidence" value="ECO:0007669"/>
    <property type="project" value="UniProtKB-UniRule"/>
</dbReference>
<gene>
    <name evidence="2" type="ORF">H9830_02090</name>
</gene>
<dbReference type="GO" id="GO:0031388">
    <property type="term" value="P:organic acid phosphorylation"/>
    <property type="evidence" value="ECO:0007669"/>
    <property type="project" value="UniProtKB-UniRule"/>
</dbReference>
<proteinExistence type="inferred from homology"/>
<evidence type="ECO:0000313" key="2">
    <source>
        <dbReference type="EMBL" id="HIY65053.1"/>
    </source>
</evidence>
<dbReference type="SUPFAM" id="SSF110738">
    <property type="entry name" value="Glycerate kinase I"/>
    <property type="match status" value="1"/>
</dbReference>
<evidence type="ECO:0000313" key="3">
    <source>
        <dbReference type="Proteomes" id="UP000824005"/>
    </source>
</evidence>